<reference evidence="3" key="1">
    <citation type="journal article" date="2014" name="Science">
        <title>Ancient hybridizations among the ancestral genomes of bread wheat.</title>
        <authorList>
            <consortium name="International Wheat Genome Sequencing Consortium,"/>
            <person name="Marcussen T."/>
            <person name="Sandve S.R."/>
            <person name="Heier L."/>
            <person name="Spannagl M."/>
            <person name="Pfeifer M."/>
            <person name="Jakobsen K.S."/>
            <person name="Wulff B.B."/>
            <person name="Steuernagel B."/>
            <person name="Mayer K.F."/>
            <person name="Olsen O.A."/>
        </authorList>
    </citation>
    <scope>NUCLEOTIDE SEQUENCE [LARGE SCALE GENOMIC DNA]</scope>
    <source>
        <strain evidence="3">cv. AL8/78</strain>
    </source>
</reference>
<evidence type="ECO:0000313" key="3">
    <source>
        <dbReference type="Proteomes" id="UP000015105"/>
    </source>
</evidence>
<proteinExistence type="predicted"/>
<dbReference type="Proteomes" id="UP000015105">
    <property type="component" value="Chromosome 2D"/>
</dbReference>
<reference evidence="3" key="2">
    <citation type="journal article" date="2017" name="Nat. Plants">
        <title>The Aegilops tauschii genome reveals multiple impacts of transposons.</title>
        <authorList>
            <person name="Zhao G."/>
            <person name="Zou C."/>
            <person name="Li K."/>
            <person name="Wang K."/>
            <person name="Li T."/>
            <person name="Gao L."/>
            <person name="Zhang X."/>
            <person name="Wang H."/>
            <person name="Yang Z."/>
            <person name="Liu X."/>
            <person name="Jiang W."/>
            <person name="Mao L."/>
            <person name="Kong X."/>
            <person name="Jiao Y."/>
            <person name="Jia J."/>
        </authorList>
    </citation>
    <scope>NUCLEOTIDE SEQUENCE [LARGE SCALE GENOMIC DNA]</scope>
    <source>
        <strain evidence="3">cv. AL8/78</strain>
    </source>
</reference>
<protein>
    <recommendedName>
        <fullName evidence="1">GAG-pre-integrase domain-containing protein</fullName>
    </recommendedName>
</protein>
<organism evidence="2 3">
    <name type="scientific">Aegilops tauschii subsp. strangulata</name>
    <name type="common">Goatgrass</name>
    <dbReference type="NCBI Taxonomy" id="200361"/>
    <lineage>
        <taxon>Eukaryota</taxon>
        <taxon>Viridiplantae</taxon>
        <taxon>Streptophyta</taxon>
        <taxon>Embryophyta</taxon>
        <taxon>Tracheophyta</taxon>
        <taxon>Spermatophyta</taxon>
        <taxon>Magnoliopsida</taxon>
        <taxon>Liliopsida</taxon>
        <taxon>Poales</taxon>
        <taxon>Poaceae</taxon>
        <taxon>BOP clade</taxon>
        <taxon>Pooideae</taxon>
        <taxon>Triticodae</taxon>
        <taxon>Triticeae</taxon>
        <taxon>Triticinae</taxon>
        <taxon>Aegilops</taxon>
    </lineage>
</organism>
<name>A0A453BS38_AEGTS</name>
<keyword evidence="3" id="KW-1185">Reference proteome</keyword>
<reference evidence="2" key="3">
    <citation type="journal article" date="2017" name="Nature">
        <title>Genome sequence of the progenitor of the wheat D genome Aegilops tauschii.</title>
        <authorList>
            <person name="Luo M.C."/>
            <person name="Gu Y.Q."/>
            <person name="Puiu D."/>
            <person name="Wang H."/>
            <person name="Twardziok S.O."/>
            <person name="Deal K.R."/>
            <person name="Huo N."/>
            <person name="Zhu T."/>
            <person name="Wang L."/>
            <person name="Wang Y."/>
            <person name="McGuire P.E."/>
            <person name="Liu S."/>
            <person name="Long H."/>
            <person name="Ramasamy R.K."/>
            <person name="Rodriguez J.C."/>
            <person name="Van S.L."/>
            <person name="Yuan L."/>
            <person name="Wang Z."/>
            <person name="Xia Z."/>
            <person name="Xiao L."/>
            <person name="Anderson O.D."/>
            <person name="Ouyang S."/>
            <person name="Liang Y."/>
            <person name="Zimin A.V."/>
            <person name="Pertea G."/>
            <person name="Qi P."/>
            <person name="Bennetzen J.L."/>
            <person name="Dai X."/>
            <person name="Dawson M.W."/>
            <person name="Muller H.G."/>
            <person name="Kugler K."/>
            <person name="Rivarola-Duarte L."/>
            <person name="Spannagl M."/>
            <person name="Mayer K.F.X."/>
            <person name="Lu F.H."/>
            <person name="Bevan M.W."/>
            <person name="Leroy P."/>
            <person name="Li P."/>
            <person name="You F.M."/>
            <person name="Sun Q."/>
            <person name="Liu Z."/>
            <person name="Lyons E."/>
            <person name="Wicker T."/>
            <person name="Salzberg S.L."/>
            <person name="Devos K.M."/>
            <person name="Dvorak J."/>
        </authorList>
    </citation>
    <scope>NUCLEOTIDE SEQUENCE [LARGE SCALE GENOMIC DNA]</scope>
    <source>
        <strain evidence="2">cv. AL8/78</strain>
    </source>
</reference>
<evidence type="ECO:0000313" key="2">
    <source>
        <dbReference type="EnsemblPlants" id="AET2Gv20610000.1"/>
    </source>
</evidence>
<accession>A0A453BS38</accession>
<sequence>MVSVSNRDLYPFIGNNPSRASALLVTISSSDLWGRRLRHPDAHTFSTMANDFLSDCNTATHSPCSACQLGHQTCLPFSSSFSKTIGPFDL</sequence>
<feature type="domain" description="GAG-pre-integrase" evidence="1">
    <location>
        <begin position="9"/>
        <end position="72"/>
    </location>
</feature>
<evidence type="ECO:0000259" key="1">
    <source>
        <dbReference type="Pfam" id="PF13976"/>
    </source>
</evidence>
<reference evidence="2" key="4">
    <citation type="submission" date="2019-03" db="UniProtKB">
        <authorList>
            <consortium name="EnsemblPlants"/>
        </authorList>
    </citation>
    <scope>IDENTIFICATION</scope>
</reference>
<dbReference type="Gramene" id="AET2Gv20610000.1">
    <property type="protein sequence ID" value="AET2Gv20610000.1"/>
    <property type="gene ID" value="AET2Gv20610000"/>
</dbReference>
<reference evidence="2" key="5">
    <citation type="journal article" date="2021" name="G3 (Bethesda)">
        <title>Aegilops tauschii genome assembly Aet v5.0 features greater sequence contiguity and improved annotation.</title>
        <authorList>
            <person name="Wang L."/>
            <person name="Zhu T."/>
            <person name="Rodriguez J.C."/>
            <person name="Deal K.R."/>
            <person name="Dubcovsky J."/>
            <person name="McGuire P.E."/>
            <person name="Lux T."/>
            <person name="Spannagl M."/>
            <person name="Mayer K.F.X."/>
            <person name="Baldrich P."/>
            <person name="Meyers B.C."/>
            <person name="Huo N."/>
            <person name="Gu Y.Q."/>
            <person name="Zhou H."/>
            <person name="Devos K.M."/>
            <person name="Bennetzen J.L."/>
            <person name="Unver T."/>
            <person name="Budak H."/>
            <person name="Gulick P.J."/>
            <person name="Galiba G."/>
            <person name="Kalapos B."/>
            <person name="Nelson D.R."/>
            <person name="Li P."/>
            <person name="You F.M."/>
            <person name="Luo M.C."/>
            <person name="Dvorak J."/>
        </authorList>
    </citation>
    <scope>NUCLEOTIDE SEQUENCE [LARGE SCALE GENOMIC DNA]</scope>
    <source>
        <strain evidence="2">cv. AL8/78</strain>
    </source>
</reference>
<dbReference type="AlphaFoldDB" id="A0A453BS38"/>
<dbReference type="InterPro" id="IPR025724">
    <property type="entry name" value="GAG-pre-integrase_dom"/>
</dbReference>
<dbReference type="Pfam" id="PF13976">
    <property type="entry name" value="gag_pre-integrs"/>
    <property type="match status" value="1"/>
</dbReference>
<dbReference type="EnsemblPlants" id="AET2Gv20610000.1">
    <property type="protein sequence ID" value="AET2Gv20610000.1"/>
    <property type="gene ID" value="AET2Gv20610000"/>
</dbReference>